<organism evidence="1 2">
    <name type="scientific">Pontibacillus litoralis JSM 072002</name>
    <dbReference type="NCBI Taxonomy" id="1385512"/>
    <lineage>
        <taxon>Bacteria</taxon>
        <taxon>Bacillati</taxon>
        <taxon>Bacillota</taxon>
        <taxon>Bacilli</taxon>
        <taxon>Bacillales</taxon>
        <taxon>Bacillaceae</taxon>
        <taxon>Pontibacillus</taxon>
    </lineage>
</organism>
<keyword evidence="2" id="KW-1185">Reference proteome</keyword>
<dbReference type="Proteomes" id="UP000030401">
    <property type="component" value="Unassembled WGS sequence"/>
</dbReference>
<dbReference type="EMBL" id="AVPG01000003">
    <property type="protein sequence ID" value="KGX88186.1"/>
    <property type="molecule type" value="Genomic_DNA"/>
</dbReference>
<protein>
    <submittedName>
        <fullName evidence="1">Uncharacterized protein</fullName>
    </submittedName>
</protein>
<sequence>MYQQPNQMHLSYGNSMPENGQTSMSMNGYHVNPHQDNKQQWKDYCHQHMYYMVIIEMNDGKQYEGIIEDMDDNHVYMLMPAGDEEEEMEGSQNRQFGYGYGYGPGWGYGYGYPRRFRRFRRYRFPFFGIRSFFFPYFY</sequence>
<evidence type="ECO:0000313" key="1">
    <source>
        <dbReference type="EMBL" id="KGX88186.1"/>
    </source>
</evidence>
<accession>A0A0A5G4Y7</accession>
<evidence type="ECO:0000313" key="2">
    <source>
        <dbReference type="Proteomes" id="UP000030401"/>
    </source>
</evidence>
<name>A0A0A5G4Y7_9BACI</name>
<comment type="caution">
    <text evidence="1">The sequence shown here is derived from an EMBL/GenBank/DDBJ whole genome shotgun (WGS) entry which is preliminary data.</text>
</comment>
<dbReference type="STRING" id="1385512.N784_10650"/>
<dbReference type="eggNOG" id="ENOG5032S6I">
    <property type="taxonomic scope" value="Bacteria"/>
</dbReference>
<gene>
    <name evidence="1" type="ORF">N784_10650</name>
</gene>
<reference evidence="1 2" key="1">
    <citation type="submission" date="2013-08" db="EMBL/GenBank/DDBJ databases">
        <authorList>
            <person name="Huang J."/>
            <person name="Wang G."/>
        </authorList>
    </citation>
    <scope>NUCLEOTIDE SEQUENCE [LARGE SCALE GENOMIC DNA]</scope>
    <source>
        <strain evidence="1 2">JSM 072002</strain>
    </source>
</reference>
<dbReference type="AlphaFoldDB" id="A0A0A5G4Y7"/>
<proteinExistence type="predicted"/>
<dbReference type="RefSeq" id="WP_052127116.1">
    <property type="nucleotide sequence ID" value="NZ_AVPG01000003.1"/>
</dbReference>